<evidence type="ECO:0000256" key="2">
    <source>
        <dbReference type="ARBA" id="ARBA00022840"/>
    </source>
</evidence>
<dbReference type="SUPFAM" id="SSF54585">
    <property type="entry name" value="Cdc48 domain 2-like"/>
    <property type="match status" value="1"/>
</dbReference>
<dbReference type="InterPro" id="IPR004201">
    <property type="entry name" value="Cdc48_dom2"/>
</dbReference>
<dbReference type="Proteomes" id="UP001444071">
    <property type="component" value="Unassembled WGS sequence"/>
</dbReference>
<sequence>MASEFLQRFYNLAFSVGQQLVFSFSDKLFNLVVKDIEAMDASILREGKMSDASGKKIKVGLLLTNSQVVFEKSENSAVVLI</sequence>
<comment type="caution">
    <text evidence="4">The sequence shown here is derived from an EMBL/GenBank/DDBJ whole genome shotgun (WGS) entry which is preliminary data.</text>
</comment>
<feature type="non-terminal residue" evidence="4">
    <location>
        <position position="81"/>
    </location>
</feature>
<organism evidence="4 5">
    <name type="scientific">Xenotaenia resolanae</name>
    <dbReference type="NCBI Taxonomy" id="208358"/>
    <lineage>
        <taxon>Eukaryota</taxon>
        <taxon>Metazoa</taxon>
        <taxon>Chordata</taxon>
        <taxon>Craniata</taxon>
        <taxon>Vertebrata</taxon>
        <taxon>Euteleostomi</taxon>
        <taxon>Actinopterygii</taxon>
        <taxon>Neopterygii</taxon>
        <taxon>Teleostei</taxon>
        <taxon>Neoteleostei</taxon>
        <taxon>Acanthomorphata</taxon>
        <taxon>Ovalentaria</taxon>
        <taxon>Atherinomorphae</taxon>
        <taxon>Cyprinodontiformes</taxon>
        <taxon>Goodeidae</taxon>
        <taxon>Xenotaenia</taxon>
    </lineage>
</organism>
<dbReference type="Pfam" id="PF02933">
    <property type="entry name" value="CDC48_2"/>
    <property type="match status" value="1"/>
</dbReference>
<dbReference type="EMBL" id="JAHRIM010085617">
    <property type="protein sequence ID" value="MEQ2276266.1"/>
    <property type="molecule type" value="Genomic_DNA"/>
</dbReference>
<protein>
    <recommendedName>
        <fullName evidence="3">CDC48 domain-containing protein</fullName>
    </recommendedName>
</protein>
<feature type="domain" description="CDC48" evidence="3">
    <location>
        <begin position="2"/>
        <end position="43"/>
    </location>
</feature>
<keyword evidence="1" id="KW-0547">Nucleotide-binding</keyword>
<evidence type="ECO:0000313" key="5">
    <source>
        <dbReference type="Proteomes" id="UP001444071"/>
    </source>
</evidence>
<reference evidence="4 5" key="1">
    <citation type="submission" date="2021-06" db="EMBL/GenBank/DDBJ databases">
        <authorList>
            <person name="Palmer J.M."/>
        </authorList>
    </citation>
    <scope>NUCLEOTIDE SEQUENCE [LARGE SCALE GENOMIC DNA]</scope>
    <source>
        <strain evidence="4 5">XR_2019</strain>
        <tissue evidence="4">Muscle</tissue>
    </source>
</reference>
<dbReference type="Gene3D" id="3.10.330.10">
    <property type="match status" value="1"/>
</dbReference>
<keyword evidence="5" id="KW-1185">Reference proteome</keyword>
<keyword evidence="2" id="KW-0067">ATP-binding</keyword>
<evidence type="ECO:0000259" key="3">
    <source>
        <dbReference type="Pfam" id="PF02933"/>
    </source>
</evidence>
<evidence type="ECO:0000313" key="4">
    <source>
        <dbReference type="EMBL" id="MEQ2276266.1"/>
    </source>
</evidence>
<gene>
    <name evidence="4" type="ORF">XENORESO_016669</name>
</gene>
<dbReference type="InterPro" id="IPR029067">
    <property type="entry name" value="CDC48_domain_2-like_sf"/>
</dbReference>
<proteinExistence type="predicted"/>
<name>A0ABV0X335_9TELE</name>
<accession>A0ABV0X335</accession>
<evidence type="ECO:0000256" key="1">
    <source>
        <dbReference type="ARBA" id="ARBA00022741"/>
    </source>
</evidence>